<dbReference type="SUPFAM" id="SSF53335">
    <property type="entry name" value="S-adenosyl-L-methionine-dependent methyltransferases"/>
    <property type="match status" value="1"/>
</dbReference>
<reference evidence="5" key="1">
    <citation type="journal article" date="2015" name="Nature">
        <title>Complex archaea that bridge the gap between prokaryotes and eukaryotes.</title>
        <authorList>
            <person name="Spang A."/>
            <person name="Saw J.H."/>
            <person name="Jorgensen S.L."/>
            <person name="Zaremba-Niedzwiedzka K."/>
            <person name="Martijn J."/>
            <person name="Lind A.E."/>
            <person name="van Eijk R."/>
            <person name="Schleper C."/>
            <person name="Guy L."/>
            <person name="Ettema T.J."/>
        </authorList>
    </citation>
    <scope>NUCLEOTIDE SEQUENCE</scope>
</reference>
<dbReference type="GO" id="GO:0005829">
    <property type="term" value="C:cytosol"/>
    <property type="evidence" value="ECO:0007669"/>
    <property type="project" value="TreeGrafter"/>
</dbReference>
<keyword evidence="3" id="KW-0808">Transferase</keyword>
<accession>A0A0F9WGD4</accession>
<dbReference type="Gene3D" id="3.40.50.150">
    <property type="entry name" value="Vaccinia Virus protein VP39"/>
    <property type="match status" value="1"/>
</dbReference>
<dbReference type="Pfam" id="PF02527">
    <property type="entry name" value="GidB"/>
    <property type="match status" value="1"/>
</dbReference>
<dbReference type="PANTHER" id="PTHR31760">
    <property type="entry name" value="S-ADENOSYL-L-METHIONINE-DEPENDENT METHYLTRANSFERASES SUPERFAMILY PROTEIN"/>
    <property type="match status" value="1"/>
</dbReference>
<dbReference type="InterPro" id="IPR003682">
    <property type="entry name" value="rRNA_ssu_MeTfrase_G"/>
</dbReference>
<keyword evidence="1" id="KW-0963">Cytoplasm</keyword>
<evidence type="ECO:0000256" key="2">
    <source>
        <dbReference type="ARBA" id="ARBA00022552"/>
    </source>
</evidence>
<dbReference type="AlphaFoldDB" id="A0A0F9WGD4"/>
<dbReference type="EMBL" id="LAZR01000279">
    <property type="protein sequence ID" value="KKN77408.1"/>
    <property type="molecule type" value="Genomic_DNA"/>
</dbReference>
<gene>
    <name evidence="5" type="ORF">LCGC14_0360840</name>
</gene>
<dbReference type="InterPro" id="IPR029063">
    <property type="entry name" value="SAM-dependent_MTases_sf"/>
</dbReference>
<evidence type="ECO:0008006" key="6">
    <source>
        <dbReference type="Google" id="ProtNLM"/>
    </source>
</evidence>
<evidence type="ECO:0000256" key="4">
    <source>
        <dbReference type="SAM" id="MobiDB-lite"/>
    </source>
</evidence>
<sequence length="239" mass="25967">MRRERKPFPPERQPAAKPKREAAPRPAEVAAQQAEGRAHFLETHDVSRETLTRLDQYVALLTEWQRRINLVAPATIGDAWSRHIADSLALDHLLPPFQRCVDLGSGAGLPGLVVAAARADQGGVVDLIESNAKKAAFLRAVQRGIGVDGTVHAARIEDCGAALAAADLVTARALAPLPELLAMVAPLIRTSARCFFQKGRSHEQEINQAAAHWRFTVVKHESNLEDGSVILDIGNIARR</sequence>
<evidence type="ECO:0000256" key="1">
    <source>
        <dbReference type="ARBA" id="ARBA00022490"/>
    </source>
</evidence>
<comment type="caution">
    <text evidence="5">The sequence shown here is derived from an EMBL/GenBank/DDBJ whole genome shotgun (WGS) entry which is preliminary data.</text>
</comment>
<dbReference type="GO" id="GO:0070043">
    <property type="term" value="F:rRNA (guanine-N7-)-methyltransferase activity"/>
    <property type="evidence" value="ECO:0007669"/>
    <property type="project" value="TreeGrafter"/>
</dbReference>
<feature type="region of interest" description="Disordered" evidence="4">
    <location>
        <begin position="1"/>
        <end position="29"/>
    </location>
</feature>
<keyword evidence="2" id="KW-0698">rRNA processing</keyword>
<proteinExistence type="inferred from homology"/>
<evidence type="ECO:0000256" key="3">
    <source>
        <dbReference type="ARBA" id="ARBA00022679"/>
    </source>
</evidence>
<organism evidence="5">
    <name type="scientific">marine sediment metagenome</name>
    <dbReference type="NCBI Taxonomy" id="412755"/>
    <lineage>
        <taxon>unclassified sequences</taxon>
        <taxon>metagenomes</taxon>
        <taxon>ecological metagenomes</taxon>
    </lineage>
</organism>
<dbReference type="NCBIfam" id="TIGR00138">
    <property type="entry name" value="rsmG_gidB"/>
    <property type="match status" value="1"/>
</dbReference>
<dbReference type="HAMAP" id="MF_00074">
    <property type="entry name" value="16SrRNA_methyltr_G"/>
    <property type="match status" value="1"/>
</dbReference>
<dbReference type="PANTHER" id="PTHR31760:SF0">
    <property type="entry name" value="S-ADENOSYL-L-METHIONINE-DEPENDENT METHYLTRANSFERASES SUPERFAMILY PROTEIN"/>
    <property type="match status" value="1"/>
</dbReference>
<protein>
    <recommendedName>
        <fullName evidence="6">Ribosomal RNA small subunit methyltransferase G</fullName>
    </recommendedName>
</protein>
<name>A0A0F9WGD4_9ZZZZ</name>
<evidence type="ECO:0000313" key="5">
    <source>
        <dbReference type="EMBL" id="KKN77408.1"/>
    </source>
</evidence>